<feature type="coiled-coil region" evidence="6">
    <location>
        <begin position="964"/>
        <end position="992"/>
    </location>
</feature>
<dbReference type="InterPro" id="IPR027417">
    <property type="entry name" value="P-loop_NTPase"/>
</dbReference>
<dbReference type="Gene3D" id="3.40.50.300">
    <property type="entry name" value="P-loop containing nucleotide triphosphate hydrolases"/>
    <property type="match status" value="2"/>
</dbReference>
<keyword evidence="2" id="KW-0547">Nucleotide-binding</keyword>
<keyword evidence="3" id="KW-0378">Hydrolase</keyword>
<evidence type="ECO:0000313" key="9">
    <source>
        <dbReference type="Proteomes" id="UP000679247"/>
    </source>
</evidence>
<dbReference type="PANTHER" id="PTHR10465">
    <property type="entry name" value="TRANSMEMBRANE GTPASE FZO1"/>
    <property type="match status" value="1"/>
</dbReference>
<organism evidence="8 9">
    <name type="scientific">Cytobacillus gottheilii</name>
    <dbReference type="NCBI Taxonomy" id="859144"/>
    <lineage>
        <taxon>Bacteria</taxon>
        <taxon>Bacillati</taxon>
        <taxon>Bacillota</taxon>
        <taxon>Bacilli</taxon>
        <taxon>Bacillales</taxon>
        <taxon>Bacillaceae</taxon>
        <taxon>Cytobacillus</taxon>
    </lineage>
</organism>
<evidence type="ECO:0000256" key="5">
    <source>
        <dbReference type="ARBA" id="ARBA00023136"/>
    </source>
</evidence>
<evidence type="ECO:0000313" key="8">
    <source>
        <dbReference type="EMBL" id="QVY60109.1"/>
    </source>
</evidence>
<evidence type="ECO:0000256" key="3">
    <source>
        <dbReference type="ARBA" id="ARBA00022801"/>
    </source>
</evidence>
<evidence type="ECO:0000256" key="2">
    <source>
        <dbReference type="ARBA" id="ARBA00022741"/>
    </source>
</evidence>
<dbReference type="Proteomes" id="UP000679247">
    <property type="component" value="Chromosome"/>
</dbReference>
<feature type="coiled-coil region" evidence="6">
    <location>
        <begin position="412"/>
        <end position="439"/>
    </location>
</feature>
<keyword evidence="5" id="KW-0472">Membrane</keyword>
<gene>
    <name evidence="8" type="ORF">J1899_13820</name>
</gene>
<feature type="domain" description="Dynamin N-terminal" evidence="7">
    <location>
        <begin position="636"/>
        <end position="863"/>
    </location>
</feature>
<keyword evidence="6" id="KW-0175">Coiled coil</keyword>
<sequence length="1212" mass="139405">MIQTDLQQLDKNQLIERITSFYQYFHDNADVKTAERAKDLAQKLQKEEYAIAFCGHFSAGKSSMINSVAGENLLPSSPIPTSANLVKIKAGDDYAKVYFKSGAIKLYEAPYDYEKIKKYSKDGDQIQSVEISHSQTSLPAHAIVMDTPGIDSTDDAHRIATESAMHLADVVFYVMDYNHVQAELNFLFTKELVNAGKKVYLVINQIDKHRDEELSFEQFQNGVRDSFASWGVIPDRIFYTTLKENDHPHNEFTDLQNNLQNLLKDGRKQLPQSIYHSLEKLMKDHHIWLEEQNADQLDSFERVLADLNESERALVPEKLQEINKIIDEKKKAATIIEADLNDQVDEILKSAYMMPFQTRELAENYLQAEQPDFKVGLFFSKQKTMAEKEQRLTQFYDDFSDKVNAQINWHLRQFLQKTLKELEINNDTLYEQAQQFEVKFDKSLLSNTVKTGARLSGDYVLQYTNDVAETIKKIAKSEYRLMKDQIITSINKKGEKQLLQLSSNLAELKRYDGAINEIHTVKEQLKQAKSYMNDLLTGAASPDNIQITWADLIADEEANVEIVTEEYTIKEEKKHPKKEIELPEAEKDAVSQQDTSALVEKLLHTSTLLADVPGFKTISEQLIIKADRIKNQQFTVALFGAFSAGKSSFANALIGEKVLPVSPNPTTAAINKIMPIDTDHGHGTVLVYVKKEDILFQDINESLKVFGLSAFNLSDALQKIDKIFQPEQQFEAYEKTHFAFLKAFSQGFSEFQNNLGEMITTNLSELADYVAKEEKSCFVDLIEVYYDCPLTRSGITLVDTPGADSINARHTGVAFNYIKNSDAILFVTYYNHAFSKADREFLIQLGRVKDSFELDKMFFIVNAIDLANNEDELEDVRTYVEEQLTQYGVRLPSVYGVSSLQALEQKKNNRSLHEGMQQFEERFYSFIHHDLMNISILSAKREQERSKEQLQAFISSSMEDQSLKEQKILALAEEQQRMQQLLKEQRTDLLKKRFAQEADELTFYIKQRVFLRFNDFVKESFNPSLLKDDGRNLKRALEAALEDFLKSFGFDFAQEMRATSLRAEVFIGKILQEQYGRLMNEMKEINQNISFTSFEKAKFEPIEFTTAFSDLDQQMFKKALSYFKNPKAFFEKNERKLLAEALQTAMEDPALAYLQKEGERLKDHYHPLLANEYSRLADSMIEQTSEYYNGLLSALSNQYPIEKLYEIEKQIS</sequence>
<protein>
    <submittedName>
        <fullName evidence="8">Dynamin family protein</fullName>
    </submittedName>
</protein>
<comment type="subcellular location">
    <subcellularLocation>
        <location evidence="1">Membrane</location>
    </subcellularLocation>
</comment>
<dbReference type="RefSeq" id="WP_214474591.1">
    <property type="nucleotide sequence ID" value="NZ_CP071709.1"/>
</dbReference>
<dbReference type="SUPFAM" id="SSF52540">
    <property type="entry name" value="P-loop containing nucleoside triphosphate hydrolases"/>
    <property type="match status" value="2"/>
</dbReference>
<proteinExistence type="predicted"/>
<evidence type="ECO:0000256" key="6">
    <source>
        <dbReference type="SAM" id="Coils"/>
    </source>
</evidence>
<dbReference type="PANTHER" id="PTHR10465:SF0">
    <property type="entry name" value="SARCALUMENIN"/>
    <property type="match status" value="1"/>
</dbReference>
<evidence type="ECO:0000256" key="4">
    <source>
        <dbReference type="ARBA" id="ARBA00023134"/>
    </source>
</evidence>
<dbReference type="InterPro" id="IPR045063">
    <property type="entry name" value="Dynamin_N"/>
</dbReference>
<dbReference type="Pfam" id="PF00350">
    <property type="entry name" value="Dynamin_N"/>
    <property type="match status" value="2"/>
</dbReference>
<reference evidence="8 9" key="1">
    <citation type="submission" date="2021-03" db="EMBL/GenBank/DDBJ databases">
        <title>The first data on the complete genome of the tetrodotoxin-producing bacterium.</title>
        <authorList>
            <person name="Melnikova D.I."/>
            <person name="Nijland R."/>
            <person name="Magarlamov T.Y."/>
        </authorList>
    </citation>
    <scope>NUCLEOTIDE SEQUENCE [LARGE SCALE GENOMIC DNA]</scope>
    <source>
        <strain evidence="8 9">1839</strain>
    </source>
</reference>
<dbReference type="CDD" id="cd09912">
    <property type="entry name" value="DLP_2"/>
    <property type="match status" value="2"/>
</dbReference>
<keyword evidence="9" id="KW-1185">Reference proteome</keyword>
<dbReference type="EMBL" id="CP071709">
    <property type="protein sequence ID" value="QVY60109.1"/>
    <property type="molecule type" value="Genomic_DNA"/>
</dbReference>
<keyword evidence="4" id="KW-0342">GTP-binding</keyword>
<feature type="domain" description="Dynamin N-terminal" evidence="7">
    <location>
        <begin position="51"/>
        <end position="206"/>
    </location>
</feature>
<evidence type="ECO:0000256" key="1">
    <source>
        <dbReference type="ARBA" id="ARBA00004370"/>
    </source>
</evidence>
<dbReference type="InterPro" id="IPR027094">
    <property type="entry name" value="Mitofusin_fam"/>
</dbReference>
<name>A0ABX8F7L2_9BACI</name>
<evidence type="ECO:0000259" key="7">
    <source>
        <dbReference type="Pfam" id="PF00350"/>
    </source>
</evidence>
<accession>A0ABX8F7L2</accession>